<evidence type="ECO:0000256" key="4">
    <source>
        <dbReference type="ARBA" id="ARBA00012238"/>
    </source>
</evidence>
<dbReference type="GO" id="GO:0005783">
    <property type="term" value="C:endoplasmic reticulum"/>
    <property type="evidence" value="ECO:0007669"/>
    <property type="project" value="TreeGrafter"/>
</dbReference>
<dbReference type="GO" id="GO:0005975">
    <property type="term" value="P:carbohydrate metabolic process"/>
    <property type="evidence" value="ECO:0007669"/>
    <property type="project" value="InterPro"/>
</dbReference>
<comment type="cofactor">
    <cofactor evidence="1">
        <name>Ca(2+)</name>
        <dbReference type="ChEBI" id="CHEBI:29108"/>
    </cofactor>
</comment>
<dbReference type="Pfam" id="PF01532">
    <property type="entry name" value="Glyco_hydro_47"/>
    <property type="match status" value="1"/>
</dbReference>
<protein>
    <recommendedName>
        <fullName evidence="4">mannosyl-oligosaccharide 1,2-alpha-mannosidase</fullName>
        <ecNumber evidence="4">3.2.1.113</ecNumber>
    </recommendedName>
</protein>
<evidence type="ECO:0000256" key="5">
    <source>
        <dbReference type="ARBA" id="ARBA00022729"/>
    </source>
</evidence>
<evidence type="ECO:0000256" key="9">
    <source>
        <dbReference type="ARBA" id="ARBA00023295"/>
    </source>
</evidence>
<evidence type="ECO:0000256" key="10">
    <source>
        <dbReference type="ARBA" id="ARBA00047669"/>
    </source>
</evidence>
<keyword evidence="7" id="KW-1015">Disulfide bond</keyword>
<reference evidence="12" key="1">
    <citation type="submission" date="2023-03" db="EMBL/GenBank/DDBJ databases">
        <title>Massive genome expansion in bonnet fungi (Mycena s.s.) driven by repeated elements and novel gene families across ecological guilds.</title>
        <authorList>
            <consortium name="Lawrence Berkeley National Laboratory"/>
            <person name="Harder C.B."/>
            <person name="Miyauchi S."/>
            <person name="Viragh M."/>
            <person name="Kuo A."/>
            <person name="Thoen E."/>
            <person name="Andreopoulos B."/>
            <person name="Lu D."/>
            <person name="Skrede I."/>
            <person name="Drula E."/>
            <person name="Henrissat B."/>
            <person name="Morin E."/>
            <person name="Kohler A."/>
            <person name="Barry K."/>
            <person name="LaButti K."/>
            <person name="Morin E."/>
            <person name="Salamov A."/>
            <person name="Lipzen A."/>
            <person name="Mereny Z."/>
            <person name="Hegedus B."/>
            <person name="Baldrian P."/>
            <person name="Stursova M."/>
            <person name="Weitz H."/>
            <person name="Taylor A."/>
            <person name="Grigoriev I.V."/>
            <person name="Nagy L.G."/>
            <person name="Martin F."/>
            <person name="Kauserud H."/>
        </authorList>
    </citation>
    <scope>NUCLEOTIDE SEQUENCE</scope>
    <source>
        <strain evidence="12">9144</strain>
    </source>
</reference>
<evidence type="ECO:0000256" key="7">
    <source>
        <dbReference type="ARBA" id="ARBA00023157"/>
    </source>
</evidence>
<dbReference type="PANTHER" id="PTHR11742:SF101">
    <property type="entry name" value="MANNOSYL-OLIGOSACCHARIDE ALPHA-1,2-MANNOSIDASE 1B"/>
    <property type="match status" value="1"/>
</dbReference>
<dbReference type="InterPro" id="IPR036026">
    <property type="entry name" value="Seven-hairpin_glycosidases"/>
</dbReference>
<dbReference type="Proteomes" id="UP001219525">
    <property type="component" value="Unassembled WGS sequence"/>
</dbReference>
<dbReference type="GO" id="GO:0004571">
    <property type="term" value="F:mannosyl-oligosaccharide 1,2-alpha-mannosidase activity"/>
    <property type="evidence" value="ECO:0007669"/>
    <property type="project" value="UniProtKB-EC"/>
</dbReference>
<keyword evidence="9" id="KW-0326">Glycosidase</keyword>
<dbReference type="InterPro" id="IPR001382">
    <property type="entry name" value="Glyco_hydro_47"/>
</dbReference>
<dbReference type="InterPro" id="IPR012341">
    <property type="entry name" value="6hp_glycosidase-like_sf"/>
</dbReference>
<proteinExistence type="inferred from homology"/>
<dbReference type="Gene3D" id="1.50.10.10">
    <property type="match status" value="1"/>
</dbReference>
<evidence type="ECO:0000256" key="6">
    <source>
        <dbReference type="ARBA" id="ARBA00022801"/>
    </source>
</evidence>
<evidence type="ECO:0000256" key="2">
    <source>
        <dbReference type="ARBA" id="ARBA00004922"/>
    </source>
</evidence>
<dbReference type="EC" id="3.2.1.113" evidence="4"/>
<evidence type="ECO:0000313" key="12">
    <source>
        <dbReference type="EMBL" id="KAJ7208922.1"/>
    </source>
</evidence>
<dbReference type="GO" id="GO:0016020">
    <property type="term" value="C:membrane"/>
    <property type="evidence" value="ECO:0007669"/>
    <property type="project" value="InterPro"/>
</dbReference>
<dbReference type="GO" id="GO:0005509">
    <property type="term" value="F:calcium ion binding"/>
    <property type="evidence" value="ECO:0007669"/>
    <property type="project" value="InterPro"/>
</dbReference>
<feature type="non-terminal residue" evidence="12">
    <location>
        <position position="107"/>
    </location>
</feature>
<comment type="catalytic activity">
    <reaction evidence="11">
        <text>N(4)-(alpha-D-Man-(1-&gt;2)-alpha-D-Man-(1-&gt;2)-alpha-D-Man-(1-&gt;3)-[alpha-D-Man-(1-&gt;2)-alpha-D-Man-(1-&gt;3)-[alpha-D-Man-(1-&gt;2)-alpha-D-Man-(1-&gt;6)]-alpha-D-Man-(1-&gt;6)]-beta-D-Man-(1-&gt;4)-beta-D-GlcNAc-(1-&gt;4)-beta-D-GlcNAc)-L-asparaginyl-[protein] (N-glucan mannose isomer 9A1,2,3B1,2,3) + 4 H2O = N(4)-(alpha-D-Man-(1-&gt;3)-[alpha-D-Man-(1-&gt;3)-[alpha-D-Man-(1-&gt;6)]-alpha-D-Man-(1-&gt;6)]-beta-D-Man-(1-&gt;4)-beta-D-GlcNAc-(1-&gt;4)-beta-D-GlcNAc)-L-asparaginyl-[protein] (N-glucan mannose isomer 5A1,2) + 4 beta-D-mannose</text>
        <dbReference type="Rhea" id="RHEA:56008"/>
        <dbReference type="Rhea" id="RHEA-COMP:14356"/>
        <dbReference type="Rhea" id="RHEA-COMP:14367"/>
        <dbReference type="ChEBI" id="CHEBI:15377"/>
        <dbReference type="ChEBI" id="CHEBI:28563"/>
        <dbReference type="ChEBI" id="CHEBI:59087"/>
        <dbReference type="ChEBI" id="CHEBI:139493"/>
        <dbReference type="EC" id="3.2.1.113"/>
    </reaction>
</comment>
<dbReference type="AlphaFoldDB" id="A0AAD6VGB3"/>
<evidence type="ECO:0000256" key="1">
    <source>
        <dbReference type="ARBA" id="ARBA00001913"/>
    </source>
</evidence>
<comment type="caution">
    <text evidence="12">The sequence shown here is derived from an EMBL/GenBank/DDBJ whole genome shotgun (WGS) entry which is preliminary data.</text>
</comment>
<comment type="catalytic activity">
    <reaction evidence="10">
        <text>N(4)-(alpha-D-Man-(1-&gt;2)-alpha-D-Man-(1-&gt;2)-alpha-D-Man-(1-&gt;3)-[alpha-D-Man-(1-&gt;3)-[alpha-D-Man-(1-&gt;2)-alpha-D-Man-(1-&gt;6)]-alpha-D-Man-(1-&gt;6)]-beta-D-Man-(1-&gt;4)-beta-D-GlcNAc-(1-&gt;4)-beta-D-GlcNAc)-L-asparaginyl-[protein] (N-glucan mannose isomer 8A1,2,3B1,3) + 3 H2O = N(4)-(alpha-D-Man-(1-&gt;3)-[alpha-D-Man-(1-&gt;3)-[alpha-D-Man-(1-&gt;6)]-alpha-D-Man-(1-&gt;6)]-beta-D-Man-(1-&gt;4)-beta-D-GlcNAc-(1-&gt;4)-beta-D-GlcNAc)-L-asparaginyl-[protein] (N-glucan mannose isomer 5A1,2) + 3 beta-D-mannose</text>
        <dbReference type="Rhea" id="RHEA:56028"/>
        <dbReference type="Rhea" id="RHEA-COMP:14358"/>
        <dbReference type="Rhea" id="RHEA-COMP:14367"/>
        <dbReference type="ChEBI" id="CHEBI:15377"/>
        <dbReference type="ChEBI" id="CHEBI:28563"/>
        <dbReference type="ChEBI" id="CHEBI:59087"/>
        <dbReference type="ChEBI" id="CHEBI:60628"/>
        <dbReference type="EC" id="3.2.1.113"/>
    </reaction>
</comment>
<dbReference type="GO" id="GO:0036503">
    <property type="term" value="P:ERAD pathway"/>
    <property type="evidence" value="ECO:0007669"/>
    <property type="project" value="UniProtKB-ARBA"/>
</dbReference>
<evidence type="ECO:0000256" key="11">
    <source>
        <dbReference type="ARBA" id="ARBA00048605"/>
    </source>
</evidence>
<keyword evidence="6 12" id="KW-0378">Hydrolase</keyword>
<keyword evidence="13" id="KW-1185">Reference proteome</keyword>
<gene>
    <name evidence="12" type="ORF">GGX14DRAFT_330871</name>
</gene>
<dbReference type="InterPro" id="IPR050749">
    <property type="entry name" value="Glycosyl_Hydrolase_47"/>
</dbReference>
<name>A0AAD6VGB3_9AGAR</name>
<accession>A0AAD6VGB3</accession>
<comment type="similarity">
    <text evidence="3">Belongs to the glycosyl hydrolase 47 family.</text>
</comment>
<organism evidence="12 13">
    <name type="scientific">Mycena pura</name>
    <dbReference type="NCBI Taxonomy" id="153505"/>
    <lineage>
        <taxon>Eukaryota</taxon>
        <taxon>Fungi</taxon>
        <taxon>Dikarya</taxon>
        <taxon>Basidiomycota</taxon>
        <taxon>Agaricomycotina</taxon>
        <taxon>Agaricomycetes</taxon>
        <taxon>Agaricomycetidae</taxon>
        <taxon>Agaricales</taxon>
        <taxon>Marasmiineae</taxon>
        <taxon>Mycenaceae</taxon>
        <taxon>Mycena</taxon>
    </lineage>
</organism>
<keyword evidence="8" id="KW-0325">Glycoprotein</keyword>
<dbReference type="EMBL" id="JARJCW010000032">
    <property type="protein sequence ID" value="KAJ7208922.1"/>
    <property type="molecule type" value="Genomic_DNA"/>
</dbReference>
<evidence type="ECO:0000313" key="13">
    <source>
        <dbReference type="Proteomes" id="UP001219525"/>
    </source>
</evidence>
<feature type="non-terminal residue" evidence="12">
    <location>
        <position position="1"/>
    </location>
</feature>
<dbReference type="PANTHER" id="PTHR11742">
    <property type="entry name" value="MANNOSYL-OLIGOSACCHARIDE ALPHA-1,2-MANNOSIDASE-RELATED"/>
    <property type="match status" value="1"/>
</dbReference>
<dbReference type="SUPFAM" id="SSF48225">
    <property type="entry name" value="Seven-hairpin glycosidases"/>
    <property type="match status" value="1"/>
</dbReference>
<keyword evidence="5" id="KW-0732">Signal</keyword>
<comment type="pathway">
    <text evidence="2">Protein modification; protein glycosylation.</text>
</comment>
<sequence length="107" mass="11578">VFETTIRWVGGLISAYELSDEKYPILITKAKEVTDKLAYAWVGVSQNNTMPYHSLDFTTNTPQIGTVPSPAPGVGTLSLEWLALSHYTGNETYGKLTEGGVSAVAKL</sequence>
<evidence type="ECO:0000256" key="8">
    <source>
        <dbReference type="ARBA" id="ARBA00023180"/>
    </source>
</evidence>
<evidence type="ECO:0000256" key="3">
    <source>
        <dbReference type="ARBA" id="ARBA00007658"/>
    </source>
</evidence>